<comment type="caution">
    <text evidence="12">The sequence shown here is derived from an EMBL/GenBank/DDBJ whole genome shotgun (WGS) entry which is preliminary data.</text>
</comment>
<evidence type="ECO:0000256" key="3">
    <source>
        <dbReference type="ARBA" id="ARBA00004659"/>
    </source>
</evidence>
<dbReference type="CDD" id="cd06223">
    <property type="entry name" value="PRTases_typeI"/>
    <property type="match status" value="1"/>
</dbReference>
<evidence type="ECO:0000256" key="7">
    <source>
        <dbReference type="ARBA" id="ARBA00022490"/>
    </source>
</evidence>
<dbReference type="GO" id="GO:0003999">
    <property type="term" value="F:adenine phosphoribosyltransferase activity"/>
    <property type="evidence" value="ECO:0007669"/>
    <property type="project" value="UniProtKB-EC"/>
</dbReference>
<evidence type="ECO:0000256" key="8">
    <source>
        <dbReference type="ARBA" id="ARBA00022676"/>
    </source>
</evidence>
<evidence type="ECO:0000259" key="11">
    <source>
        <dbReference type="Pfam" id="PF00156"/>
    </source>
</evidence>
<dbReference type="InterPro" id="IPR000836">
    <property type="entry name" value="PRTase_dom"/>
</dbReference>
<protein>
    <recommendedName>
        <fullName evidence="6">adenine phosphoribosyltransferase</fullName>
        <ecNumber evidence="6">2.4.2.7</ecNumber>
    </recommendedName>
</protein>
<dbReference type="GO" id="GO:0005737">
    <property type="term" value="C:cytoplasm"/>
    <property type="evidence" value="ECO:0007669"/>
    <property type="project" value="UniProtKB-SubCell"/>
</dbReference>
<evidence type="ECO:0000256" key="4">
    <source>
        <dbReference type="ARBA" id="ARBA00008391"/>
    </source>
</evidence>
<proteinExistence type="inferred from homology"/>
<dbReference type="Gene3D" id="3.40.50.2020">
    <property type="match status" value="1"/>
</dbReference>
<comment type="catalytic activity">
    <reaction evidence="1">
        <text>AMP + diphosphate = 5-phospho-alpha-D-ribose 1-diphosphate + adenine</text>
        <dbReference type="Rhea" id="RHEA:16609"/>
        <dbReference type="ChEBI" id="CHEBI:16708"/>
        <dbReference type="ChEBI" id="CHEBI:33019"/>
        <dbReference type="ChEBI" id="CHEBI:58017"/>
        <dbReference type="ChEBI" id="CHEBI:456215"/>
        <dbReference type="EC" id="2.4.2.7"/>
    </reaction>
</comment>
<evidence type="ECO:0000256" key="10">
    <source>
        <dbReference type="ARBA" id="ARBA00022726"/>
    </source>
</evidence>
<evidence type="ECO:0000256" key="1">
    <source>
        <dbReference type="ARBA" id="ARBA00000868"/>
    </source>
</evidence>
<evidence type="ECO:0000256" key="2">
    <source>
        <dbReference type="ARBA" id="ARBA00004496"/>
    </source>
</evidence>
<dbReference type="EMBL" id="JAECZO010000012">
    <property type="protein sequence ID" value="KAK7201142.1"/>
    <property type="molecule type" value="Genomic_DNA"/>
</dbReference>
<name>A0AAW0F5W7_9TRYP</name>
<comment type="pathway">
    <text evidence="3">Purine metabolism; AMP biosynthesis via salvage pathway; AMP from adenine: step 1/1.</text>
</comment>
<dbReference type="PANTHER" id="PTHR11776:SF7">
    <property type="entry name" value="PHOSPHORIBOSYLTRANSFERASE DOMAIN-CONTAINING PROTEIN"/>
    <property type="match status" value="1"/>
</dbReference>
<evidence type="ECO:0000256" key="6">
    <source>
        <dbReference type="ARBA" id="ARBA00011893"/>
    </source>
</evidence>
<feature type="domain" description="Phosphoribosyltransferase" evidence="11">
    <location>
        <begin position="50"/>
        <end position="183"/>
    </location>
</feature>
<dbReference type="EC" id="2.4.2.7" evidence="6"/>
<dbReference type="PANTHER" id="PTHR11776">
    <property type="entry name" value="ADENINE PHOSPHORIBOSYLTRANSFERASE"/>
    <property type="match status" value="1"/>
</dbReference>
<dbReference type="Proteomes" id="UP001430356">
    <property type="component" value="Unassembled WGS sequence"/>
</dbReference>
<comment type="subunit">
    <text evidence="5">Homodimer.</text>
</comment>
<organism evidence="12 13">
    <name type="scientific">Novymonas esmeraldas</name>
    <dbReference type="NCBI Taxonomy" id="1808958"/>
    <lineage>
        <taxon>Eukaryota</taxon>
        <taxon>Discoba</taxon>
        <taxon>Euglenozoa</taxon>
        <taxon>Kinetoplastea</taxon>
        <taxon>Metakinetoplastina</taxon>
        <taxon>Trypanosomatida</taxon>
        <taxon>Trypanosomatidae</taxon>
        <taxon>Novymonas</taxon>
    </lineage>
</organism>
<keyword evidence="8" id="KW-0328">Glycosyltransferase</keyword>
<keyword evidence="9 12" id="KW-0808">Transferase</keyword>
<dbReference type="GO" id="GO:0006166">
    <property type="term" value="P:purine ribonucleoside salvage"/>
    <property type="evidence" value="ECO:0007669"/>
    <property type="project" value="UniProtKB-KW"/>
</dbReference>
<dbReference type="SUPFAM" id="SSF53271">
    <property type="entry name" value="PRTase-like"/>
    <property type="match status" value="1"/>
</dbReference>
<dbReference type="AlphaFoldDB" id="A0AAW0F5W7"/>
<keyword evidence="13" id="KW-1185">Reference proteome</keyword>
<accession>A0AAW0F5W7</accession>
<evidence type="ECO:0000256" key="5">
    <source>
        <dbReference type="ARBA" id="ARBA00011738"/>
    </source>
</evidence>
<keyword evidence="7" id="KW-0963">Cytoplasm</keyword>
<dbReference type="InterPro" id="IPR050120">
    <property type="entry name" value="Adenine_PRTase"/>
</dbReference>
<reference evidence="12 13" key="1">
    <citation type="journal article" date="2021" name="MBio">
        <title>A New Model Trypanosomatid, Novymonas esmeraldas: Genomic Perception of Its 'Candidatus Pandoraea novymonadis' Endosymbiont.</title>
        <authorList>
            <person name="Zakharova A."/>
            <person name="Saura A."/>
            <person name="Butenko A."/>
            <person name="Podesvova L."/>
            <person name="Warmusova S."/>
            <person name="Kostygov A.Y."/>
            <person name="Nenarokova A."/>
            <person name="Lukes J."/>
            <person name="Opperdoes F.R."/>
            <person name="Yurchenko V."/>
        </authorList>
    </citation>
    <scope>NUCLEOTIDE SEQUENCE [LARGE SCALE GENOMIC DNA]</scope>
    <source>
        <strain evidence="12 13">E262AT.01</strain>
    </source>
</reference>
<keyword evidence="10" id="KW-0660">Purine salvage</keyword>
<evidence type="ECO:0000313" key="12">
    <source>
        <dbReference type="EMBL" id="KAK7201142.1"/>
    </source>
</evidence>
<comment type="similarity">
    <text evidence="4">Belongs to the purine/pyrimidine phosphoribosyltransferase family.</text>
</comment>
<sequence>MPRGDGLVEVAPHHYMLDPAHPLSKALVEAAQFTTSVSAPQTKIPRLYDVTSITESPALFKGVLHFLADRYRAMGAQGPTHVLAIETRGCILGAPLALLLGLPFVPMRRDDITENAFVRDGGDAPPAQPIAVRHNSISATSRVVIVDDFISSGRTMDAAMDCAAVAGSTIVEAVAVCDMSASGGVEHIRKEKHFRQISVVTLFRLRNNLDVLSYKRIIKSRM</sequence>
<comment type="subcellular location">
    <subcellularLocation>
        <location evidence="2">Cytoplasm</location>
    </subcellularLocation>
</comment>
<evidence type="ECO:0000313" key="13">
    <source>
        <dbReference type="Proteomes" id="UP001430356"/>
    </source>
</evidence>
<evidence type="ECO:0000256" key="9">
    <source>
        <dbReference type="ARBA" id="ARBA00022679"/>
    </source>
</evidence>
<dbReference type="Pfam" id="PF00156">
    <property type="entry name" value="Pribosyltran"/>
    <property type="match status" value="1"/>
</dbReference>
<dbReference type="InterPro" id="IPR029057">
    <property type="entry name" value="PRTase-like"/>
</dbReference>
<gene>
    <name evidence="12" type="ORF">NESM_000175100</name>
</gene>